<dbReference type="InterPro" id="IPR058192">
    <property type="entry name" value="WHD_ROQ1-like"/>
</dbReference>
<dbReference type="PROSITE" id="PS50104">
    <property type="entry name" value="TIR"/>
    <property type="match status" value="1"/>
</dbReference>
<proteinExistence type="predicted"/>
<dbReference type="SMART" id="SM00382">
    <property type="entry name" value="AAA"/>
    <property type="match status" value="1"/>
</dbReference>
<dbReference type="GO" id="GO:0006952">
    <property type="term" value="P:defense response"/>
    <property type="evidence" value="ECO:0007669"/>
    <property type="project" value="UniProtKB-KW"/>
</dbReference>
<dbReference type="Proteomes" id="UP001634007">
    <property type="component" value="Unassembled WGS sequence"/>
</dbReference>
<dbReference type="InterPro" id="IPR000157">
    <property type="entry name" value="TIR_dom"/>
</dbReference>
<dbReference type="EMBL" id="JBJKBG010000002">
    <property type="protein sequence ID" value="KAL3751669.1"/>
    <property type="molecule type" value="Genomic_DNA"/>
</dbReference>
<dbReference type="Pfam" id="PF00931">
    <property type="entry name" value="NB-ARC"/>
    <property type="match status" value="1"/>
</dbReference>
<dbReference type="GO" id="GO:0051707">
    <property type="term" value="P:response to other organism"/>
    <property type="evidence" value="ECO:0007669"/>
    <property type="project" value="UniProtKB-ARBA"/>
</dbReference>
<name>A0ABD3LIP8_EUCGL</name>
<dbReference type="InterPro" id="IPR035897">
    <property type="entry name" value="Toll_tir_struct_dom_sf"/>
</dbReference>
<dbReference type="SUPFAM" id="SSF52540">
    <property type="entry name" value="P-loop containing nucleoside triphosphate hydrolases"/>
    <property type="match status" value="1"/>
</dbReference>
<evidence type="ECO:0000256" key="2">
    <source>
        <dbReference type="ARBA" id="ARBA00022737"/>
    </source>
</evidence>
<evidence type="ECO:0000313" key="6">
    <source>
        <dbReference type="EMBL" id="KAL3751669.1"/>
    </source>
</evidence>
<keyword evidence="4" id="KW-0520">NAD</keyword>
<evidence type="ECO:0000256" key="1">
    <source>
        <dbReference type="ARBA" id="ARBA00022614"/>
    </source>
</evidence>
<dbReference type="Pfam" id="PF01582">
    <property type="entry name" value="TIR"/>
    <property type="match status" value="1"/>
</dbReference>
<dbReference type="SUPFAM" id="SSF52058">
    <property type="entry name" value="L domain-like"/>
    <property type="match status" value="2"/>
</dbReference>
<reference evidence="6 7" key="1">
    <citation type="submission" date="2024-11" db="EMBL/GenBank/DDBJ databases">
        <title>Chromosome-level genome assembly of Eucalyptus globulus Labill. provides insights into its genome evolution.</title>
        <authorList>
            <person name="Li X."/>
        </authorList>
    </citation>
    <scope>NUCLEOTIDE SEQUENCE [LARGE SCALE GENOMIC DNA]</scope>
    <source>
        <strain evidence="6">CL2024</strain>
        <tissue evidence="6">Fresh tender leaves</tissue>
    </source>
</reference>
<keyword evidence="3" id="KW-0611">Plant defense</keyword>
<dbReference type="Gene3D" id="3.40.50.300">
    <property type="entry name" value="P-loop containing nucleotide triphosphate hydrolases"/>
    <property type="match status" value="1"/>
</dbReference>
<dbReference type="SUPFAM" id="SSF52200">
    <property type="entry name" value="Toll/Interleukin receptor TIR domain"/>
    <property type="match status" value="1"/>
</dbReference>
<dbReference type="PROSITE" id="PS51450">
    <property type="entry name" value="LRR"/>
    <property type="match status" value="1"/>
</dbReference>
<dbReference type="InterPro" id="IPR055414">
    <property type="entry name" value="LRR_R13L4/SHOC2-like"/>
</dbReference>
<protein>
    <recommendedName>
        <fullName evidence="5">TIR domain-containing protein</fullName>
    </recommendedName>
</protein>
<evidence type="ECO:0000256" key="4">
    <source>
        <dbReference type="ARBA" id="ARBA00023027"/>
    </source>
</evidence>
<sequence length="1211" mass="136340">MVLEDPEEDDALSSSRYRYDVFLSFRGADTRHGVTDRLYRELVLSGVRAFRDDEGLERGEEVSSGLKEGIDDSAAAVAVISENYAESRWCLEELAYIVERRKLLLPVFYNVDPSDVRKQAGPFERGFREQEGKHGAEKVRPWRTAMEKAGGISGWDSRGRDEAELIQSLVKRILTKLKNTPLGVAKYPVGLERHFEELKRIVDVNSKGVLISGFYGMGGIGKTTLAKALYNKLVVHFRRRSFVPKIREASRMEGGLESLQAKLISNLTSSKESGQQIENVGAGIDLIRSLAFEEPVLIVLDDVDDLRQIKALAGSRDWFYEGTRIIVTTRDKEVLPESIVNVFYEVKELTSPEALQLFSFHAFGRDKPNKSLKGEAEEIVALTGGLPLALEVFGSFLYDKRRKEEWQDALQKLRWIRPPSLQDVLMISFNALDDQEKCVFLDIACFFVQMKMTREDAIYILRGCGLNPEITIKVLTAKSLLKIIEDGILWMHDQIRDMGREIVLRENYDHPSMRSRLWDRNEILTVLKNKKGTRNIQGIALDMGKREEISTTARLRHYFMMHRSFQSAFAYFREMCKKCFPRKQDNDKVVTLQTTCFTQMVDLRLLQINYVALDGGFKHIPAELKWLQWKGCPLKTFPFDGCPQDLAVLDLPESKITSMLEQRHSKKQLAKKLLVMDLRDCYDLTDIPDLSGFDILEKLILVRCKGLLKIHKSVGDLTKLKYLNLSDSSNLLEFPSDVSGLKCLETLVLSGCSKLKELPTDLSGMRSLKELCIDYTAIKQLPQSIFRLAKLENFSLKDCSALEQLPDCIGELRSLKNIALDGSAIKGLPDSIESWTELEKLSLGFCKSLTTLPDTIGNLRSLTHLFLGCSSLTQLTASVGHLSRLKCLSLNLCKHLSQLPDTIGGLSSLVSLDLEGTAIEEVPSQVGALNMLEKLEMRSCRSIKTLPESMGNMLSLTDLFLDNTMITTLPESIGMLERLHTLRLSECTQLRQLPASLGKLKSLVCFVMPDTGVTELPLEFGMLTSLTSLIMRKELNRGQPLKHIVLPESFANLCSLKEMDAHAWGFSGSISDNFERLSSLEELNLGRNNFSSLPSSLRGLVLLKKLDLSHCNKLIYLPPLPSSLIELNMANCTALERIYDLTDVEGLKELNFTSCSNLVDIPGLQVLKSLRSLFLGGCKACLPAVRRRIGKVKRQLIAPTLRDYFTEAKDN</sequence>
<dbReference type="Gene3D" id="3.40.50.10140">
    <property type="entry name" value="Toll/interleukin-1 receptor homology (TIR) domain"/>
    <property type="match status" value="1"/>
</dbReference>
<dbReference type="PRINTS" id="PR00364">
    <property type="entry name" value="DISEASERSIST"/>
</dbReference>
<dbReference type="Pfam" id="PF13855">
    <property type="entry name" value="LRR_8"/>
    <property type="match status" value="1"/>
</dbReference>
<dbReference type="SMART" id="SM00255">
    <property type="entry name" value="TIR"/>
    <property type="match status" value="1"/>
</dbReference>
<dbReference type="InterPro" id="IPR032675">
    <property type="entry name" value="LRR_dom_sf"/>
</dbReference>
<dbReference type="SMART" id="SM00369">
    <property type="entry name" value="LRR_TYP"/>
    <property type="match status" value="6"/>
</dbReference>
<keyword evidence="1" id="KW-0433">Leucine-rich repeat</keyword>
<dbReference type="InterPro" id="IPR042197">
    <property type="entry name" value="Apaf_helical"/>
</dbReference>
<dbReference type="Gene3D" id="1.10.8.430">
    <property type="entry name" value="Helical domain of apoptotic protease-activating factors"/>
    <property type="match status" value="1"/>
</dbReference>
<dbReference type="InterPro" id="IPR044974">
    <property type="entry name" value="Disease_R_plants"/>
</dbReference>
<evidence type="ECO:0000313" key="7">
    <source>
        <dbReference type="Proteomes" id="UP001634007"/>
    </source>
</evidence>
<comment type="caution">
    <text evidence="6">The sequence shown here is derived from an EMBL/GenBank/DDBJ whole genome shotgun (WGS) entry which is preliminary data.</text>
</comment>
<keyword evidence="2" id="KW-0677">Repeat</keyword>
<dbReference type="InterPro" id="IPR001611">
    <property type="entry name" value="Leu-rich_rpt"/>
</dbReference>
<dbReference type="Pfam" id="PF23282">
    <property type="entry name" value="WHD_ROQ1"/>
    <property type="match status" value="1"/>
</dbReference>
<dbReference type="InterPro" id="IPR003591">
    <property type="entry name" value="Leu-rich_rpt_typical-subtyp"/>
</dbReference>
<evidence type="ECO:0000256" key="3">
    <source>
        <dbReference type="ARBA" id="ARBA00022821"/>
    </source>
</evidence>
<keyword evidence="7" id="KW-1185">Reference proteome</keyword>
<dbReference type="InterPro" id="IPR027417">
    <property type="entry name" value="P-loop_NTPase"/>
</dbReference>
<dbReference type="Pfam" id="PF23598">
    <property type="entry name" value="LRR_14"/>
    <property type="match status" value="2"/>
</dbReference>
<gene>
    <name evidence="6" type="ORF">ACJRO7_012492</name>
</gene>
<feature type="domain" description="TIR" evidence="5">
    <location>
        <begin position="17"/>
        <end position="177"/>
    </location>
</feature>
<dbReference type="Gene3D" id="3.80.10.10">
    <property type="entry name" value="Ribonuclease Inhibitor"/>
    <property type="match status" value="3"/>
</dbReference>
<dbReference type="PANTHER" id="PTHR11017">
    <property type="entry name" value="LEUCINE-RICH REPEAT-CONTAINING PROTEIN"/>
    <property type="match status" value="1"/>
</dbReference>
<evidence type="ECO:0000259" key="5">
    <source>
        <dbReference type="PROSITE" id="PS50104"/>
    </source>
</evidence>
<dbReference type="InterPro" id="IPR002182">
    <property type="entry name" value="NB-ARC"/>
</dbReference>
<accession>A0ABD3LIP8</accession>
<dbReference type="AlphaFoldDB" id="A0ABD3LIP8"/>
<dbReference type="PANTHER" id="PTHR11017:SF513">
    <property type="entry name" value="TIR DOMAIN-CONTAINING PROTEIN"/>
    <property type="match status" value="1"/>
</dbReference>
<dbReference type="InterPro" id="IPR003593">
    <property type="entry name" value="AAA+_ATPase"/>
</dbReference>
<organism evidence="6 7">
    <name type="scientific">Eucalyptus globulus</name>
    <name type="common">Tasmanian blue gum</name>
    <dbReference type="NCBI Taxonomy" id="34317"/>
    <lineage>
        <taxon>Eukaryota</taxon>
        <taxon>Viridiplantae</taxon>
        <taxon>Streptophyta</taxon>
        <taxon>Embryophyta</taxon>
        <taxon>Tracheophyta</taxon>
        <taxon>Spermatophyta</taxon>
        <taxon>Magnoliopsida</taxon>
        <taxon>eudicotyledons</taxon>
        <taxon>Gunneridae</taxon>
        <taxon>Pentapetalae</taxon>
        <taxon>rosids</taxon>
        <taxon>malvids</taxon>
        <taxon>Myrtales</taxon>
        <taxon>Myrtaceae</taxon>
        <taxon>Myrtoideae</taxon>
        <taxon>Eucalypteae</taxon>
        <taxon>Eucalyptus</taxon>
    </lineage>
</organism>